<dbReference type="InterPro" id="IPR036603">
    <property type="entry name" value="RBP11-like"/>
</dbReference>
<keyword evidence="4 6" id="KW-0808">Transferase</keyword>
<comment type="subcellular location">
    <subcellularLocation>
        <location evidence="4">Cytoplasm</location>
    </subcellularLocation>
</comment>
<dbReference type="InterPro" id="IPR050518">
    <property type="entry name" value="Rpo3/RPB3_RNA_Pol_subunit"/>
</dbReference>
<sequence>MDFRIFLISLPSIQIITKEDNKISIKLKGISLHHANALRRICLNGVPVFAIDTVDIIANTSVLPDEGLTHTLGMIPLKTELNGLDESDSRVMLVLDSEATENTTMVTSAELESKDQVVKPVSNQIPIAYLAPGQHIKLEAYARLGRGTEHAKWNSANISTLTNTDKEDEYVLTVETTGSLEPNKIILAGIEELSKRLEQFKEILGDLKE</sequence>
<name>A0A075FX45_9ARCH</name>
<comment type="function">
    <text evidence="4">DNA-dependent RNA polymerase (RNAP) catalyzes the transcription of DNA into RNA using the four ribonucleoside triphosphates as substrates.</text>
</comment>
<evidence type="ECO:0000256" key="3">
    <source>
        <dbReference type="ARBA" id="ARBA00025804"/>
    </source>
</evidence>
<dbReference type="Gene3D" id="2.170.120.12">
    <property type="entry name" value="DNA-directed RNA polymerase, insert domain"/>
    <property type="match status" value="1"/>
</dbReference>
<keyword evidence="4 6" id="KW-0548">Nucleotidyltransferase</keyword>
<dbReference type="NCBIfam" id="NF001988">
    <property type="entry name" value="PRK00783.1"/>
    <property type="match status" value="1"/>
</dbReference>
<dbReference type="GO" id="GO:0005737">
    <property type="term" value="C:cytoplasm"/>
    <property type="evidence" value="ECO:0007669"/>
    <property type="project" value="UniProtKB-SubCell"/>
</dbReference>
<dbReference type="EMBL" id="KF900476">
    <property type="protein sequence ID" value="AIE96340.1"/>
    <property type="molecule type" value="Genomic_DNA"/>
</dbReference>
<comment type="subunit">
    <text evidence="4">Part of the RNA polymerase complex.</text>
</comment>
<proteinExistence type="inferred from homology"/>
<evidence type="ECO:0000256" key="4">
    <source>
        <dbReference type="HAMAP-Rule" id="MF_00320"/>
    </source>
</evidence>
<dbReference type="InterPro" id="IPR011263">
    <property type="entry name" value="DNA-dir_RNA_pol_RpoA/D/Rpb3"/>
</dbReference>
<evidence type="ECO:0000256" key="2">
    <source>
        <dbReference type="ARBA" id="ARBA00023163"/>
    </source>
</evidence>
<comment type="caution">
    <text evidence="4">Lacks conserved residue(s) required for the propagation of feature annotation.</text>
</comment>
<dbReference type="EC" id="2.7.7.6" evidence="4"/>
<dbReference type="GO" id="GO:0006351">
    <property type="term" value="P:DNA-templated transcription"/>
    <property type="evidence" value="ECO:0007669"/>
    <property type="project" value="UniProtKB-UniRule"/>
</dbReference>
<dbReference type="InterPro" id="IPR036643">
    <property type="entry name" value="RNApol_insert_sf"/>
</dbReference>
<keyword evidence="4" id="KW-0963">Cytoplasm</keyword>
<comment type="catalytic activity">
    <reaction evidence="4">
        <text>RNA(n) + a ribonucleoside 5'-triphosphate = RNA(n+1) + diphosphate</text>
        <dbReference type="Rhea" id="RHEA:21248"/>
        <dbReference type="Rhea" id="RHEA-COMP:14527"/>
        <dbReference type="Rhea" id="RHEA-COMP:17342"/>
        <dbReference type="ChEBI" id="CHEBI:33019"/>
        <dbReference type="ChEBI" id="CHEBI:61557"/>
        <dbReference type="ChEBI" id="CHEBI:140395"/>
        <dbReference type="EC" id="2.7.7.6"/>
    </reaction>
</comment>
<evidence type="ECO:0000313" key="6">
    <source>
        <dbReference type="EMBL" id="AIE96340.1"/>
    </source>
</evidence>
<evidence type="ECO:0000256" key="1">
    <source>
        <dbReference type="ARBA" id="ARBA00022478"/>
    </source>
</evidence>
<comment type="similarity">
    <text evidence="3 4">Belongs to the archaeal Rpo3/eukaryotic RPB3 RNA polymerase subunit family.</text>
</comment>
<dbReference type="SUPFAM" id="SSF55257">
    <property type="entry name" value="RBP11-like subunits of RNA polymerase"/>
    <property type="match status" value="1"/>
</dbReference>
<keyword evidence="2 4" id="KW-0804">Transcription</keyword>
<dbReference type="GO" id="GO:0003677">
    <property type="term" value="F:DNA binding"/>
    <property type="evidence" value="ECO:0007669"/>
    <property type="project" value="UniProtKB-UniRule"/>
</dbReference>
<dbReference type="GO" id="GO:0046983">
    <property type="term" value="F:protein dimerization activity"/>
    <property type="evidence" value="ECO:0007669"/>
    <property type="project" value="InterPro"/>
</dbReference>
<dbReference type="Pfam" id="PF01193">
    <property type="entry name" value="RNA_pol_L"/>
    <property type="match status" value="1"/>
</dbReference>
<dbReference type="Gene3D" id="3.30.1360.10">
    <property type="entry name" value="RNA polymerase, RBP11-like subunit"/>
    <property type="match status" value="2"/>
</dbReference>
<dbReference type="HAMAP" id="MF_00320">
    <property type="entry name" value="RNApol_arch_Rpo3"/>
    <property type="match status" value="1"/>
</dbReference>
<keyword evidence="1 4" id="KW-0240">DNA-directed RNA polymerase</keyword>
<organism evidence="6">
    <name type="scientific">uncultured marine thaumarchaeote AD1000_77_H06</name>
    <dbReference type="NCBI Taxonomy" id="1455940"/>
    <lineage>
        <taxon>Archaea</taxon>
        <taxon>Nitrososphaerota</taxon>
        <taxon>environmental samples</taxon>
    </lineage>
</organism>
<dbReference type="Pfam" id="PF01000">
    <property type="entry name" value="RNA_pol_A_bac"/>
    <property type="match status" value="1"/>
</dbReference>
<evidence type="ECO:0000259" key="5">
    <source>
        <dbReference type="SMART" id="SM00662"/>
    </source>
</evidence>
<dbReference type="AlphaFoldDB" id="A0A075FX45"/>
<dbReference type="InterPro" id="IPR011262">
    <property type="entry name" value="DNA-dir_RNA_pol_insert"/>
</dbReference>
<dbReference type="GO" id="GO:0003899">
    <property type="term" value="F:DNA-directed RNA polymerase activity"/>
    <property type="evidence" value="ECO:0007669"/>
    <property type="project" value="UniProtKB-UniRule"/>
</dbReference>
<dbReference type="GO" id="GO:0000428">
    <property type="term" value="C:DNA-directed RNA polymerase complex"/>
    <property type="evidence" value="ECO:0007669"/>
    <property type="project" value="UniProtKB-KW"/>
</dbReference>
<feature type="domain" description="DNA-directed RNA polymerase RpoA/D/Rpb3-type" evidence="5">
    <location>
        <begin position="22"/>
        <end position="203"/>
    </location>
</feature>
<dbReference type="PANTHER" id="PTHR11800:SF2">
    <property type="entry name" value="DNA-DIRECTED RNA POLYMERASE II SUBUNIT RPB3"/>
    <property type="match status" value="1"/>
</dbReference>
<gene>
    <name evidence="4 6" type="primary">rpoD</name>
    <name evidence="4" type="synonym">rpo3</name>
</gene>
<reference evidence="6" key="1">
    <citation type="journal article" date="2014" name="Genome Biol. Evol.">
        <title>Pangenome evidence for extensive interdomain horizontal transfer affecting lineage core and shell genes in uncultured planktonic thaumarchaeota and euryarchaeota.</title>
        <authorList>
            <person name="Deschamps P."/>
            <person name="Zivanovic Y."/>
            <person name="Moreira D."/>
            <person name="Rodriguez-Valera F."/>
            <person name="Lopez-Garcia P."/>
        </authorList>
    </citation>
    <scope>NUCLEOTIDE SEQUENCE</scope>
</reference>
<dbReference type="SUPFAM" id="SSF56553">
    <property type="entry name" value="Insert subdomain of RNA polymerase alpha subunit"/>
    <property type="match status" value="1"/>
</dbReference>
<dbReference type="SMART" id="SM00662">
    <property type="entry name" value="RPOLD"/>
    <property type="match status" value="1"/>
</dbReference>
<protein>
    <recommendedName>
        <fullName evidence="4">DNA-directed RNA polymerase subunit Rpo3</fullName>
        <ecNumber evidence="4">2.7.7.6</ecNumber>
    </recommendedName>
    <alternativeName>
        <fullName evidence="4">DNA-directed RNA polymerase subunit D</fullName>
    </alternativeName>
</protein>
<accession>A0A075FX45</accession>
<dbReference type="InterPro" id="IPR022842">
    <property type="entry name" value="RNAP_Rpo3/Rpb3/RPAC1"/>
</dbReference>
<dbReference type="PANTHER" id="PTHR11800">
    <property type="entry name" value="DNA-DIRECTED RNA POLYMERASE"/>
    <property type="match status" value="1"/>
</dbReference>